<dbReference type="CDD" id="cd03220">
    <property type="entry name" value="ABC_KpsT_Wzt"/>
    <property type="match status" value="1"/>
</dbReference>
<dbReference type="EMBL" id="JAETWB010000002">
    <property type="protein sequence ID" value="MBL6078118.1"/>
    <property type="molecule type" value="Genomic_DNA"/>
</dbReference>
<keyword evidence="4 6" id="KW-0067">ATP-binding</keyword>
<name>A0ABS1U0A1_9PROT</name>
<evidence type="ECO:0000313" key="6">
    <source>
        <dbReference type="EMBL" id="MBL6078118.1"/>
    </source>
</evidence>
<dbReference type="GO" id="GO:0005524">
    <property type="term" value="F:ATP binding"/>
    <property type="evidence" value="ECO:0007669"/>
    <property type="project" value="UniProtKB-KW"/>
</dbReference>
<dbReference type="PANTHER" id="PTHR46743:SF2">
    <property type="entry name" value="TEICHOIC ACIDS EXPORT ATP-BINDING PROTEIN TAGH"/>
    <property type="match status" value="1"/>
</dbReference>
<dbReference type="PROSITE" id="PS00211">
    <property type="entry name" value="ABC_TRANSPORTER_1"/>
    <property type="match status" value="1"/>
</dbReference>
<dbReference type="Gene3D" id="3.40.50.300">
    <property type="entry name" value="P-loop containing nucleotide triphosphate hydrolases"/>
    <property type="match status" value="1"/>
</dbReference>
<feature type="domain" description="ABC transporter" evidence="5">
    <location>
        <begin position="4"/>
        <end position="242"/>
    </location>
</feature>
<comment type="caution">
    <text evidence="6">The sequence shown here is derived from an EMBL/GenBank/DDBJ whole genome shotgun (WGS) entry which is preliminary data.</text>
</comment>
<dbReference type="InterPro" id="IPR003439">
    <property type="entry name" value="ABC_transporter-like_ATP-bd"/>
</dbReference>
<gene>
    <name evidence="6" type="ORF">JMJ56_08875</name>
</gene>
<evidence type="ECO:0000256" key="4">
    <source>
        <dbReference type="ARBA" id="ARBA00022840"/>
    </source>
</evidence>
<dbReference type="PANTHER" id="PTHR46743">
    <property type="entry name" value="TEICHOIC ACIDS EXPORT ATP-BINDING PROTEIN TAGH"/>
    <property type="match status" value="1"/>
</dbReference>
<dbReference type="RefSeq" id="WP_202831263.1">
    <property type="nucleotide sequence ID" value="NZ_JAETWB010000002.1"/>
</dbReference>
<dbReference type="Pfam" id="PF00005">
    <property type="entry name" value="ABC_tran"/>
    <property type="match status" value="1"/>
</dbReference>
<dbReference type="SUPFAM" id="SSF52540">
    <property type="entry name" value="P-loop containing nucleoside triphosphate hydrolases"/>
    <property type="match status" value="1"/>
</dbReference>
<keyword evidence="2" id="KW-0813">Transport</keyword>
<protein>
    <submittedName>
        <fullName evidence="6">ATP-binding cassette domain-containing protein</fullName>
    </submittedName>
</protein>
<organism evidence="6 7">
    <name type="scientific">Belnapia arida</name>
    <dbReference type="NCBI Taxonomy" id="2804533"/>
    <lineage>
        <taxon>Bacteria</taxon>
        <taxon>Pseudomonadati</taxon>
        <taxon>Pseudomonadota</taxon>
        <taxon>Alphaproteobacteria</taxon>
        <taxon>Acetobacterales</taxon>
        <taxon>Roseomonadaceae</taxon>
        <taxon>Belnapia</taxon>
    </lineage>
</organism>
<dbReference type="PROSITE" id="PS50893">
    <property type="entry name" value="ABC_TRANSPORTER_2"/>
    <property type="match status" value="1"/>
</dbReference>
<dbReference type="InterPro" id="IPR015860">
    <property type="entry name" value="ABC_transpr_TagH-like"/>
</dbReference>
<evidence type="ECO:0000256" key="3">
    <source>
        <dbReference type="ARBA" id="ARBA00022741"/>
    </source>
</evidence>
<sequence length="385" mass="41986">MIDVRVRDVSKRFRMPDHSEGRRRLFGLLPGHELFWALRNVSFEIKRGEALGIIGPNGSGKTTLIKLLSGITAPTEGEIEITGRLASLVEVGAGFQPDLTGRENIFLNGAILGMSYREIARKLASIVDFAEMGPFLDVPVKRYSSGMFVRLGFSIAAHLDADILLLDEVLAVGDVSFQARCFERIEELRQAGKTVLLISHDLAAIERICSRAILLSGGHILEEGDPRDVIEAYQASVQGLLAQAQGEAPGPVVATGLAFDAAGAGPVATGNPFRCCLSYEAKEALDDAVVRLSFNWPSGYLCTELSTEPGFRLEQGPGQLEFECPMLTMQRGLYSVDLCIERRGEILLWRPRCVMLRVGAGKVLRGDFYLEHSTRVRTPPLAASG</sequence>
<reference evidence="6 7" key="1">
    <citation type="submission" date="2021-01" db="EMBL/GenBank/DDBJ databases">
        <title>Belnapia mucosa sp. nov. and Belnapia arida sp. nov., isolated from the Tabernas Desert (Almeria, Spain).</title>
        <authorList>
            <person name="Molina-Menor E."/>
            <person name="Vidal-Verdu A."/>
            <person name="Calonge A."/>
            <person name="Satari L."/>
            <person name="Pereto J."/>
            <person name="Porcar M."/>
        </authorList>
    </citation>
    <scope>NUCLEOTIDE SEQUENCE [LARGE SCALE GENOMIC DNA]</scope>
    <source>
        <strain evidence="6 7">T18</strain>
    </source>
</reference>
<keyword evidence="7" id="KW-1185">Reference proteome</keyword>
<evidence type="ECO:0000313" key="7">
    <source>
        <dbReference type="Proteomes" id="UP000660885"/>
    </source>
</evidence>
<dbReference type="InterPro" id="IPR027417">
    <property type="entry name" value="P-loop_NTPase"/>
</dbReference>
<evidence type="ECO:0000256" key="1">
    <source>
        <dbReference type="ARBA" id="ARBA00005417"/>
    </source>
</evidence>
<dbReference type="SMART" id="SM00382">
    <property type="entry name" value="AAA"/>
    <property type="match status" value="1"/>
</dbReference>
<dbReference type="InterPro" id="IPR050683">
    <property type="entry name" value="Bact_Polysacc_Export_ATP-bd"/>
</dbReference>
<proteinExistence type="inferred from homology"/>
<dbReference type="InterPro" id="IPR003593">
    <property type="entry name" value="AAA+_ATPase"/>
</dbReference>
<evidence type="ECO:0000256" key="2">
    <source>
        <dbReference type="ARBA" id="ARBA00022448"/>
    </source>
</evidence>
<dbReference type="InterPro" id="IPR017871">
    <property type="entry name" value="ABC_transporter-like_CS"/>
</dbReference>
<keyword evidence="3" id="KW-0547">Nucleotide-binding</keyword>
<dbReference type="Proteomes" id="UP000660885">
    <property type="component" value="Unassembled WGS sequence"/>
</dbReference>
<comment type="similarity">
    <text evidence="1">Belongs to the ABC transporter superfamily.</text>
</comment>
<accession>A0ABS1U0A1</accession>
<evidence type="ECO:0000259" key="5">
    <source>
        <dbReference type="PROSITE" id="PS50893"/>
    </source>
</evidence>